<dbReference type="CDD" id="cd06257">
    <property type="entry name" value="DnaJ"/>
    <property type="match status" value="1"/>
</dbReference>
<dbReference type="GO" id="GO:0051087">
    <property type="term" value="F:protein-folding chaperone binding"/>
    <property type="evidence" value="ECO:0007669"/>
    <property type="project" value="TreeGrafter"/>
</dbReference>
<name>A0A6C0B7V3_9ZZZZ</name>
<keyword evidence="1" id="KW-0143">Chaperone</keyword>
<feature type="domain" description="J" evidence="2">
    <location>
        <begin position="3"/>
        <end position="65"/>
    </location>
</feature>
<dbReference type="InterPro" id="IPR051339">
    <property type="entry name" value="DnaJ_subfamily_B"/>
</dbReference>
<dbReference type="Pfam" id="PF01556">
    <property type="entry name" value="DnaJ_C"/>
    <property type="match status" value="1"/>
</dbReference>
<dbReference type="PRINTS" id="PR00625">
    <property type="entry name" value="JDOMAIN"/>
</dbReference>
<dbReference type="PANTHER" id="PTHR24078:SF553">
    <property type="entry name" value="DNAJ HOMOLOG SUBFAMILY B MEMBER 5"/>
    <property type="match status" value="1"/>
</dbReference>
<dbReference type="PROSITE" id="PS50076">
    <property type="entry name" value="DNAJ_2"/>
    <property type="match status" value="1"/>
</dbReference>
<dbReference type="Pfam" id="PF00226">
    <property type="entry name" value="DnaJ"/>
    <property type="match status" value="1"/>
</dbReference>
<dbReference type="SUPFAM" id="SSF49493">
    <property type="entry name" value="HSP40/DnaJ peptide-binding domain"/>
    <property type="match status" value="2"/>
</dbReference>
<dbReference type="GO" id="GO:0006457">
    <property type="term" value="P:protein folding"/>
    <property type="evidence" value="ECO:0007669"/>
    <property type="project" value="InterPro"/>
</dbReference>
<dbReference type="Gene3D" id="1.10.287.110">
    <property type="entry name" value="DnaJ domain"/>
    <property type="match status" value="1"/>
</dbReference>
<dbReference type="GO" id="GO:0051082">
    <property type="term" value="F:unfolded protein binding"/>
    <property type="evidence" value="ECO:0007669"/>
    <property type="project" value="InterPro"/>
</dbReference>
<reference evidence="3" key="1">
    <citation type="journal article" date="2020" name="Nature">
        <title>Giant virus diversity and host interactions through global metagenomics.</title>
        <authorList>
            <person name="Schulz F."/>
            <person name="Roux S."/>
            <person name="Paez-Espino D."/>
            <person name="Jungbluth S."/>
            <person name="Walsh D.A."/>
            <person name="Denef V.J."/>
            <person name="McMahon K.D."/>
            <person name="Konstantinidis K.T."/>
            <person name="Eloe-Fadrosh E.A."/>
            <person name="Kyrpides N.C."/>
            <person name="Woyke T."/>
        </authorList>
    </citation>
    <scope>NUCLEOTIDE SEQUENCE</scope>
    <source>
        <strain evidence="3">GVMAG-M-3300010158-55</strain>
    </source>
</reference>
<dbReference type="AlphaFoldDB" id="A0A6C0B7V3"/>
<dbReference type="InterPro" id="IPR018253">
    <property type="entry name" value="DnaJ_domain_CS"/>
</dbReference>
<accession>A0A6C0B7V3</accession>
<dbReference type="CDD" id="cd10747">
    <property type="entry name" value="DnaJ_C"/>
    <property type="match status" value="1"/>
</dbReference>
<sequence>MSTYYDVLQLPKNASFEQIKKQYRKMSLEHHPDRVNGNEEMFKKISEAYEHLSDENNRRIYDQSLNPSMNLFDVIFGNPDVQMFGQKEMPFPFPFPVQKPAPLLASVEITLDQAYTGCCIPIEVERQIEFHRVRHSEMETIYVDIPYGIDNNETIMLPKRGNQVDGTAGDIKIVVTVKNNTKLERKGLDLYYTQSISLKEAMCGFTVEIEYLQNKNFKIVNNDFIITPQYKKVVANGGMKRDKNHGQFIIMFNIVFPQLSPEKIEQLKDIL</sequence>
<evidence type="ECO:0000259" key="2">
    <source>
        <dbReference type="PROSITE" id="PS50076"/>
    </source>
</evidence>
<dbReference type="InterPro" id="IPR036869">
    <property type="entry name" value="J_dom_sf"/>
</dbReference>
<protein>
    <recommendedName>
        <fullName evidence="2">J domain-containing protein</fullName>
    </recommendedName>
</protein>
<dbReference type="Gene3D" id="2.60.260.20">
    <property type="entry name" value="Urease metallochaperone UreE, N-terminal domain"/>
    <property type="match status" value="2"/>
</dbReference>
<organism evidence="3">
    <name type="scientific">viral metagenome</name>
    <dbReference type="NCBI Taxonomy" id="1070528"/>
    <lineage>
        <taxon>unclassified sequences</taxon>
        <taxon>metagenomes</taxon>
        <taxon>organismal metagenomes</taxon>
    </lineage>
</organism>
<dbReference type="PANTHER" id="PTHR24078">
    <property type="entry name" value="DNAJ HOMOLOG SUBFAMILY C MEMBER"/>
    <property type="match status" value="1"/>
</dbReference>
<proteinExistence type="predicted"/>
<dbReference type="GO" id="GO:0005829">
    <property type="term" value="C:cytosol"/>
    <property type="evidence" value="ECO:0007669"/>
    <property type="project" value="TreeGrafter"/>
</dbReference>
<dbReference type="PROSITE" id="PS00636">
    <property type="entry name" value="DNAJ_1"/>
    <property type="match status" value="1"/>
</dbReference>
<dbReference type="EMBL" id="MN739094">
    <property type="protein sequence ID" value="QHS88122.1"/>
    <property type="molecule type" value="Genomic_DNA"/>
</dbReference>
<dbReference type="SUPFAM" id="SSF46565">
    <property type="entry name" value="Chaperone J-domain"/>
    <property type="match status" value="1"/>
</dbReference>
<evidence type="ECO:0000313" key="3">
    <source>
        <dbReference type="EMBL" id="QHS88122.1"/>
    </source>
</evidence>
<dbReference type="SMART" id="SM00271">
    <property type="entry name" value="DnaJ"/>
    <property type="match status" value="1"/>
</dbReference>
<evidence type="ECO:0000256" key="1">
    <source>
        <dbReference type="ARBA" id="ARBA00023186"/>
    </source>
</evidence>
<dbReference type="InterPro" id="IPR001623">
    <property type="entry name" value="DnaJ_domain"/>
</dbReference>
<dbReference type="InterPro" id="IPR008971">
    <property type="entry name" value="HSP40/DnaJ_pept-bd"/>
</dbReference>
<dbReference type="InterPro" id="IPR002939">
    <property type="entry name" value="DnaJ_C"/>
</dbReference>